<feature type="transmembrane region" description="Helical" evidence="1">
    <location>
        <begin position="145"/>
        <end position="169"/>
    </location>
</feature>
<dbReference type="RefSeq" id="WP_131515001.1">
    <property type="nucleotide sequence ID" value="NZ_SJKD01000004.1"/>
</dbReference>
<gene>
    <name evidence="2" type="ORF">E0H75_19510</name>
</gene>
<evidence type="ECO:0000256" key="1">
    <source>
        <dbReference type="SAM" id="Phobius"/>
    </source>
</evidence>
<name>A0A4V2M7T0_9ACTN</name>
<keyword evidence="1" id="KW-0472">Membrane</keyword>
<feature type="transmembrane region" description="Helical" evidence="1">
    <location>
        <begin position="56"/>
        <end position="76"/>
    </location>
</feature>
<keyword evidence="1" id="KW-0812">Transmembrane</keyword>
<dbReference type="AlphaFoldDB" id="A0A4V2M7T0"/>
<feature type="transmembrane region" description="Helical" evidence="1">
    <location>
        <begin position="21"/>
        <end position="44"/>
    </location>
</feature>
<evidence type="ECO:0000313" key="3">
    <source>
        <dbReference type="Proteomes" id="UP000293342"/>
    </source>
</evidence>
<dbReference type="OrthoDB" id="1257168at2"/>
<proteinExistence type="predicted"/>
<evidence type="ECO:0000313" key="2">
    <source>
        <dbReference type="EMBL" id="TCC48762.1"/>
    </source>
</evidence>
<comment type="caution">
    <text evidence="2">The sequence shown here is derived from an EMBL/GenBank/DDBJ whole genome shotgun (WGS) entry which is preliminary data.</text>
</comment>
<dbReference type="EMBL" id="SJKD01000004">
    <property type="protein sequence ID" value="TCC48762.1"/>
    <property type="molecule type" value="Genomic_DNA"/>
</dbReference>
<keyword evidence="1" id="KW-1133">Transmembrane helix</keyword>
<organism evidence="2 3">
    <name type="scientific">Kribbella capetownensis</name>
    <dbReference type="NCBI Taxonomy" id="1572659"/>
    <lineage>
        <taxon>Bacteria</taxon>
        <taxon>Bacillati</taxon>
        <taxon>Actinomycetota</taxon>
        <taxon>Actinomycetes</taxon>
        <taxon>Propionibacteriales</taxon>
        <taxon>Kribbellaceae</taxon>
        <taxon>Kribbella</taxon>
    </lineage>
</organism>
<accession>A0A4V2M7T0</accession>
<keyword evidence="3" id="KW-1185">Reference proteome</keyword>
<protein>
    <submittedName>
        <fullName evidence="2">Uncharacterized protein</fullName>
    </submittedName>
</protein>
<reference evidence="2 3" key="1">
    <citation type="submission" date="2019-02" db="EMBL/GenBank/DDBJ databases">
        <title>Kribbella capetownensis sp. nov. and Kribbella speibonae sp. nov., isolated from soil.</title>
        <authorList>
            <person name="Curtis S.M."/>
            <person name="Norton I."/>
            <person name="Everest G.J."/>
            <person name="Meyers P.R."/>
        </authorList>
    </citation>
    <scope>NUCLEOTIDE SEQUENCE [LARGE SCALE GENOMIC DNA]</scope>
    <source>
        <strain evidence="2 3">YM53</strain>
    </source>
</reference>
<dbReference type="Proteomes" id="UP000293342">
    <property type="component" value="Unassembled WGS sequence"/>
</dbReference>
<sequence length="375" mass="39497">MAVDQKQPDTRKWWQLSGRFSAMYAVEITAVVGGLIATIVYSVAGPGTNWTTLSSAVMIAVASLGSGGLLGILFGVPRTGAGTDRAQPVAGIAIPSIGANTNLEQISDWLTKILVGVGLTQFPAIKREAGALFRSLAPALGDGKGAAAFAGSIVIYFFVIGFLSGWLYARLRLGLAMSSADAMLELSRRADRAGDTQTAEAAKQAAKTFTQLSLGAETPPAATRTGTTDLISRYEELRATLPSGPRRTSAMEDLVRQARQLTQTERFTALDVTQLFNQGTDGCRVVALALMEGDLGLADFASVLTAIRTPRSAFEQYHALTVANLLVSSLGATERTDLQEALASPEISRDWGSDTSRASLAESIRGRLGSLPPAS</sequence>